<keyword evidence="1" id="KW-0472">Membrane</keyword>
<protein>
    <submittedName>
        <fullName evidence="2">Uncharacterized protein</fullName>
    </submittedName>
</protein>
<keyword evidence="1" id="KW-0812">Transmembrane</keyword>
<gene>
    <name evidence="2" type="ORF">HGI30_04580</name>
</gene>
<dbReference type="KEGG" id="palr:HGI30_04580"/>
<evidence type="ECO:0000313" key="2">
    <source>
        <dbReference type="EMBL" id="QJC54205.1"/>
    </source>
</evidence>
<evidence type="ECO:0000256" key="1">
    <source>
        <dbReference type="SAM" id="Phobius"/>
    </source>
</evidence>
<reference evidence="2 3" key="1">
    <citation type="submission" date="2020-04" db="EMBL/GenBank/DDBJ databases">
        <title>Novel Paenibacillus strain UniB2 isolated from commercial digestive syrup.</title>
        <authorList>
            <person name="Thorat V."/>
            <person name="Kirdat K."/>
            <person name="Tiwarekar B."/>
            <person name="Yadav A."/>
        </authorList>
    </citation>
    <scope>NUCLEOTIDE SEQUENCE [LARGE SCALE GENOMIC DNA]</scope>
    <source>
        <strain evidence="2 3">UniB2</strain>
    </source>
</reference>
<accession>A0A6H2H3K5</accession>
<dbReference type="AlphaFoldDB" id="A0A6H2H3K5"/>
<evidence type="ECO:0000313" key="3">
    <source>
        <dbReference type="Proteomes" id="UP000502136"/>
    </source>
</evidence>
<keyword evidence="1" id="KW-1133">Transmembrane helix</keyword>
<organism evidence="2 3">
    <name type="scientific">Paenibacillus albicereus</name>
    <dbReference type="NCBI Taxonomy" id="2726185"/>
    <lineage>
        <taxon>Bacteria</taxon>
        <taxon>Bacillati</taxon>
        <taxon>Bacillota</taxon>
        <taxon>Bacilli</taxon>
        <taxon>Bacillales</taxon>
        <taxon>Paenibacillaceae</taxon>
        <taxon>Paenibacillus</taxon>
    </lineage>
</organism>
<dbReference type="Proteomes" id="UP000502136">
    <property type="component" value="Chromosome"/>
</dbReference>
<sequence>MKPKHKNSSPIYLMIIGLLVLVSFIQINKSNYKMYTNANYLIKTDQISNTQMSLAVYRNYGFGAEINFEDINLKQEQIEKIISWINNTPESEITTLNETPSNISAGIVLKLKSRKEIRIQYDLKKIYITRSDIKKSLVKYSIEQKNLNDFFNENLKGHYFGSDNVKDS</sequence>
<name>A0A6H2H3K5_9BACL</name>
<keyword evidence="3" id="KW-1185">Reference proteome</keyword>
<dbReference type="EMBL" id="CP051428">
    <property type="protein sequence ID" value="QJC54205.1"/>
    <property type="molecule type" value="Genomic_DNA"/>
</dbReference>
<feature type="transmembrane region" description="Helical" evidence="1">
    <location>
        <begin position="9"/>
        <end position="27"/>
    </location>
</feature>
<proteinExistence type="predicted"/>